<protein>
    <submittedName>
        <fullName evidence="1">Uncharacterized protein</fullName>
    </submittedName>
</protein>
<proteinExistence type="predicted"/>
<dbReference type="EMBL" id="AYRZ02000012">
    <property type="protein sequence ID" value="PHT66097.1"/>
    <property type="molecule type" value="Genomic_DNA"/>
</dbReference>
<dbReference type="Proteomes" id="UP000222542">
    <property type="component" value="Unassembled WGS sequence"/>
</dbReference>
<accession>A0A2G2Y8L5</accession>
<reference evidence="1 2" key="1">
    <citation type="journal article" date="2014" name="Nat. Genet.">
        <title>Genome sequence of the hot pepper provides insights into the evolution of pungency in Capsicum species.</title>
        <authorList>
            <person name="Kim S."/>
            <person name="Park M."/>
            <person name="Yeom S.I."/>
            <person name="Kim Y.M."/>
            <person name="Lee J.M."/>
            <person name="Lee H.A."/>
            <person name="Seo E."/>
            <person name="Choi J."/>
            <person name="Cheong K."/>
            <person name="Kim K.T."/>
            <person name="Jung K."/>
            <person name="Lee G.W."/>
            <person name="Oh S.K."/>
            <person name="Bae C."/>
            <person name="Kim S.B."/>
            <person name="Lee H.Y."/>
            <person name="Kim S.Y."/>
            <person name="Kim M.S."/>
            <person name="Kang B.C."/>
            <person name="Jo Y.D."/>
            <person name="Yang H.B."/>
            <person name="Jeong H.J."/>
            <person name="Kang W.H."/>
            <person name="Kwon J.K."/>
            <person name="Shin C."/>
            <person name="Lim J.Y."/>
            <person name="Park J.H."/>
            <person name="Huh J.H."/>
            <person name="Kim J.S."/>
            <person name="Kim B.D."/>
            <person name="Cohen O."/>
            <person name="Paran I."/>
            <person name="Suh M.C."/>
            <person name="Lee S.B."/>
            <person name="Kim Y.K."/>
            <person name="Shin Y."/>
            <person name="Noh S.J."/>
            <person name="Park J."/>
            <person name="Seo Y.S."/>
            <person name="Kwon S.Y."/>
            <person name="Kim H.A."/>
            <person name="Park J.M."/>
            <person name="Kim H.J."/>
            <person name="Choi S.B."/>
            <person name="Bosland P.W."/>
            <person name="Reeves G."/>
            <person name="Jo S.H."/>
            <person name="Lee B.W."/>
            <person name="Cho H.T."/>
            <person name="Choi H.S."/>
            <person name="Lee M.S."/>
            <person name="Yu Y."/>
            <person name="Do Choi Y."/>
            <person name="Park B.S."/>
            <person name="van Deynze A."/>
            <person name="Ashrafi H."/>
            <person name="Hill T."/>
            <person name="Kim W.T."/>
            <person name="Pai H.S."/>
            <person name="Ahn H.K."/>
            <person name="Yeam I."/>
            <person name="Giovannoni J.J."/>
            <person name="Rose J.K."/>
            <person name="Sorensen I."/>
            <person name="Lee S.J."/>
            <person name="Kim R.W."/>
            <person name="Choi I.Y."/>
            <person name="Choi B.S."/>
            <person name="Lim J.S."/>
            <person name="Lee Y.H."/>
            <person name="Choi D."/>
        </authorList>
    </citation>
    <scope>NUCLEOTIDE SEQUENCE [LARGE SCALE GENOMIC DNA]</scope>
    <source>
        <strain evidence="2">cv. CM334</strain>
    </source>
</reference>
<dbReference type="Gramene" id="PHT66097">
    <property type="protein sequence ID" value="PHT66097"/>
    <property type="gene ID" value="T459_30522"/>
</dbReference>
<gene>
    <name evidence="1" type="ORF">T459_30522</name>
</gene>
<reference evidence="1 2" key="2">
    <citation type="journal article" date="2017" name="Genome Biol.">
        <title>New reference genome sequences of hot pepper reveal the massive evolution of plant disease-resistance genes by retroduplication.</title>
        <authorList>
            <person name="Kim S."/>
            <person name="Park J."/>
            <person name="Yeom S.I."/>
            <person name="Kim Y.M."/>
            <person name="Seo E."/>
            <person name="Kim K.T."/>
            <person name="Kim M.S."/>
            <person name="Lee J.M."/>
            <person name="Cheong K."/>
            <person name="Shin H.S."/>
            <person name="Kim S.B."/>
            <person name="Han K."/>
            <person name="Lee J."/>
            <person name="Park M."/>
            <person name="Lee H.A."/>
            <person name="Lee H.Y."/>
            <person name="Lee Y."/>
            <person name="Oh S."/>
            <person name="Lee J.H."/>
            <person name="Choi E."/>
            <person name="Choi E."/>
            <person name="Lee S.E."/>
            <person name="Jeon J."/>
            <person name="Kim H."/>
            <person name="Choi G."/>
            <person name="Song H."/>
            <person name="Lee J."/>
            <person name="Lee S.C."/>
            <person name="Kwon J.K."/>
            <person name="Lee H.Y."/>
            <person name="Koo N."/>
            <person name="Hong Y."/>
            <person name="Kim R.W."/>
            <person name="Kang W.H."/>
            <person name="Huh J.H."/>
            <person name="Kang B.C."/>
            <person name="Yang T.J."/>
            <person name="Lee Y.H."/>
            <person name="Bennetzen J.L."/>
            <person name="Choi D."/>
        </authorList>
    </citation>
    <scope>NUCLEOTIDE SEQUENCE [LARGE SCALE GENOMIC DNA]</scope>
    <source>
        <strain evidence="2">cv. CM334</strain>
    </source>
</reference>
<dbReference type="PANTHER" id="PTHR36748">
    <property type="entry name" value="MENTAL RETARDATION GTPASE ACTIVATING PROTEIN"/>
    <property type="match status" value="1"/>
</dbReference>
<evidence type="ECO:0000313" key="1">
    <source>
        <dbReference type="EMBL" id="PHT66097.1"/>
    </source>
</evidence>
<organism evidence="1 2">
    <name type="scientific">Capsicum annuum</name>
    <name type="common">Capsicum pepper</name>
    <dbReference type="NCBI Taxonomy" id="4072"/>
    <lineage>
        <taxon>Eukaryota</taxon>
        <taxon>Viridiplantae</taxon>
        <taxon>Streptophyta</taxon>
        <taxon>Embryophyta</taxon>
        <taxon>Tracheophyta</taxon>
        <taxon>Spermatophyta</taxon>
        <taxon>Magnoliopsida</taxon>
        <taxon>eudicotyledons</taxon>
        <taxon>Gunneridae</taxon>
        <taxon>Pentapetalae</taxon>
        <taxon>asterids</taxon>
        <taxon>lamiids</taxon>
        <taxon>Solanales</taxon>
        <taxon>Solanaceae</taxon>
        <taxon>Solanoideae</taxon>
        <taxon>Capsiceae</taxon>
        <taxon>Capsicum</taxon>
    </lineage>
</organism>
<keyword evidence="2" id="KW-1185">Reference proteome</keyword>
<name>A0A2G2Y8L5_CAPAN</name>
<dbReference type="PANTHER" id="PTHR36748:SF3">
    <property type="entry name" value="MENTAL RETARDATION GTPASE ACTIVATING PROTEIN"/>
    <property type="match status" value="1"/>
</dbReference>
<dbReference type="AlphaFoldDB" id="A0A2G2Y8L5"/>
<evidence type="ECO:0000313" key="2">
    <source>
        <dbReference type="Proteomes" id="UP000222542"/>
    </source>
</evidence>
<sequence>MGLKAKISRENTNSRRFSASYISFREDAKSFRSNILISSIVSSPGYTLRDEIDPSTYSFTTALKDGGDDDVATKGVPSPVAGSGGEVGSYGWCSGGAGKGRATEKTLTEERKDWRWERQC</sequence>
<comment type="caution">
    <text evidence="1">The sequence shown here is derived from an EMBL/GenBank/DDBJ whole genome shotgun (WGS) entry which is preliminary data.</text>
</comment>